<dbReference type="Pfam" id="PF00244">
    <property type="entry name" value="14-3-3"/>
    <property type="match status" value="1"/>
</dbReference>
<proteinExistence type="inferred from homology"/>
<dbReference type="PIRSF" id="PIRSF000868">
    <property type="entry name" value="14-3-3"/>
    <property type="match status" value="1"/>
</dbReference>
<dbReference type="InterPro" id="IPR023410">
    <property type="entry name" value="14-3-3_domain"/>
</dbReference>
<dbReference type="InterPro" id="IPR000308">
    <property type="entry name" value="14-3-3"/>
</dbReference>
<name>A0A1J4KXS9_9EUKA</name>
<dbReference type="Proteomes" id="UP000179807">
    <property type="component" value="Unassembled WGS sequence"/>
</dbReference>
<dbReference type="OrthoDB" id="10260625at2759"/>
<dbReference type="InterPro" id="IPR036815">
    <property type="entry name" value="14-3-3_dom_sf"/>
</dbReference>
<dbReference type="GeneID" id="94848863"/>
<reference evidence="4" key="1">
    <citation type="submission" date="2016-10" db="EMBL/GenBank/DDBJ databases">
        <authorList>
            <person name="Benchimol M."/>
            <person name="Almeida L.G."/>
            <person name="Vasconcelos A.T."/>
            <person name="Perreira-Neves A."/>
            <person name="Rosa I.A."/>
            <person name="Tasca T."/>
            <person name="Bogo M.R."/>
            <person name="de Souza W."/>
        </authorList>
    </citation>
    <scope>NUCLEOTIDE SEQUENCE [LARGE SCALE GENOMIC DNA]</scope>
    <source>
        <strain evidence="4">K</strain>
    </source>
</reference>
<dbReference type="AlphaFoldDB" id="A0A1J4KXS9"/>
<evidence type="ECO:0000256" key="2">
    <source>
        <dbReference type="PIRSR" id="PIRSR000868-1"/>
    </source>
</evidence>
<keyword evidence="5" id="KW-1185">Reference proteome</keyword>
<dbReference type="PRINTS" id="PR00305">
    <property type="entry name" value="1433ZETA"/>
</dbReference>
<dbReference type="EMBL" id="MLAK01000162">
    <property type="protein sequence ID" value="OHT15986.1"/>
    <property type="molecule type" value="Genomic_DNA"/>
</dbReference>
<dbReference type="RefSeq" id="XP_068369122.1">
    <property type="nucleotide sequence ID" value="XM_068514159.1"/>
</dbReference>
<feature type="site" description="Interaction with phosphoserine on interacting protein" evidence="2">
    <location>
        <position position="58"/>
    </location>
</feature>
<gene>
    <name evidence="4" type="ORF">TRFO_42142</name>
</gene>
<dbReference type="VEuPathDB" id="TrichDB:TRFO_42142"/>
<dbReference type="SMART" id="SM00101">
    <property type="entry name" value="14_3_3"/>
    <property type="match status" value="1"/>
</dbReference>
<comment type="caution">
    <text evidence="4">The sequence shown here is derived from an EMBL/GenBank/DDBJ whole genome shotgun (WGS) entry which is preliminary data.</text>
</comment>
<feature type="domain" description="14-3-3" evidence="3">
    <location>
        <begin position="6"/>
        <end position="234"/>
    </location>
</feature>
<evidence type="ECO:0000256" key="1">
    <source>
        <dbReference type="ARBA" id="ARBA00006141"/>
    </source>
</evidence>
<feature type="site" description="Interaction with phosphoserine on interacting protein" evidence="2">
    <location>
        <position position="128"/>
    </location>
</feature>
<organism evidence="4 5">
    <name type="scientific">Tritrichomonas foetus</name>
    <dbReference type="NCBI Taxonomy" id="1144522"/>
    <lineage>
        <taxon>Eukaryota</taxon>
        <taxon>Metamonada</taxon>
        <taxon>Parabasalia</taxon>
        <taxon>Tritrichomonadida</taxon>
        <taxon>Tritrichomonadidae</taxon>
        <taxon>Tritrichomonas</taxon>
    </lineage>
</organism>
<protein>
    <submittedName>
        <fullName evidence="4">14-3-3 protein zeta</fullName>
    </submittedName>
</protein>
<evidence type="ECO:0000259" key="3">
    <source>
        <dbReference type="SMART" id="SM00101"/>
    </source>
</evidence>
<comment type="similarity">
    <text evidence="1">Belongs to the 14-3-3 family.</text>
</comment>
<sequence length="235" mass="27152">MESKIEDLEYMVQISLELSRPKDMIKYINEIVQLKPHLDLNMRILYSQAYHENVSSLRQTIVIIQQFADGAETAEKRKAASDYLAKLRLELHDLCLDVIHTTEKILLPHAENAIDEIFYHKLKADYWRYDAEHQTGEVLQASIKEAESDYTKAIEYAEKNLELTNPVRLGLILNYCVFLVDIKGQRKAGREFAQKTLESAQSSLSDADPSTHNDAEICLKLLKDNCESWFEEDEN</sequence>
<accession>A0A1J4KXS9</accession>
<evidence type="ECO:0000313" key="4">
    <source>
        <dbReference type="EMBL" id="OHT15986.1"/>
    </source>
</evidence>
<dbReference type="Gene3D" id="1.20.190.20">
    <property type="entry name" value="14-3-3 domain"/>
    <property type="match status" value="1"/>
</dbReference>
<dbReference type="PANTHER" id="PTHR18860">
    <property type="entry name" value="14-3-3 PROTEIN"/>
    <property type="match status" value="1"/>
</dbReference>
<evidence type="ECO:0000313" key="5">
    <source>
        <dbReference type="Proteomes" id="UP000179807"/>
    </source>
</evidence>
<dbReference type="SUPFAM" id="SSF48445">
    <property type="entry name" value="14-3-3 protein"/>
    <property type="match status" value="1"/>
</dbReference>
<dbReference type="CDD" id="cd08774">
    <property type="entry name" value="14-3-3"/>
    <property type="match status" value="1"/>
</dbReference>